<keyword evidence="4" id="KW-1185">Reference proteome</keyword>
<sequence>MTLLCTYSYDPLDRIATLSPLAQAVTRRFYCERQMVSELQGSVQRTLLQADGRLLAQLNRDDDGGSIDLIATDQQNSAVRVSAAGQQTDIAYSPYGHREADVSGAMLSGFTGAQPDRVTGHYLLGNGYRAFNPTLMRFNSPDSLSPFGKGGLNAYAYCAGDPINRIDSTGHMRLGIRTSLYGVFVIASGITLIVLSKHQASDSNQEIPTAGIVVGSIGTALGIGFTGFSAYRAFSRSSPLRPSAPPVAPRVSVASLGGSAMAGTRSGSVPSSSPTQTRRNVTSESPDLRRRNGSGSSNGSTRVYSGPLHSRSFSEESPPPAYEELFPPTQQGSPGQGIPMTSLASQIRRSTRDVGETTV</sequence>
<evidence type="ECO:0000256" key="2">
    <source>
        <dbReference type="SAM" id="Phobius"/>
    </source>
</evidence>
<comment type="caution">
    <text evidence="3">The sequence shown here is derived from an EMBL/GenBank/DDBJ whole genome shotgun (WGS) entry which is preliminary data.</text>
</comment>
<dbReference type="EMBL" id="MUIO01000029">
    <property type="protein sequence ID" value="ORC59558.1"/>
    <property type="molecule type" value="Genomic_DNA"/>
</dbReference>
<name>A0A1X0N782_9PSED</name>
<dbReference type="NCBIfam" id="TIGR03696">
    <property type="entry name" value="Rhs_assc_core"/>
    <property type="match status" value="1"/>
</dbReference>
<dbReference type="Proteomes" id="UP000192815">
    <property type="component" value="Unassembled WGS sequence"/>
</dbReference>
<keyword evidence="2" id="KW-1133">Transmembrane helix</keyword>
<feature type="compositionally biased region" description="Basic and acidic residues" evidence="1">
    <location>
        <begin position="350"/>
        <end position="359"/>
    </location>
</feature>
<protein>
    <recommendedName>
        <fullName evidence="5">RHS repeat-associated core domain-containing protein</fullName>
    </recommendedName>
</protein>
<dbReference type="OrthoDB" id="5905222at2"/>
<proteinExistence type="predicted"/>
<feature type="transmembrane region" description="Helical" evidence="2">
    <location>
        <begin position="207"/>
        <end position="231"/>
    </location>
</feature>
<evidence type="ECO:0000313" key="3">
    <source>
        <dbReference type="EMBL" id="ORC59558.1"/>
    </source>
</evidence>
<dbReference type="AlphaFoldDB" id="A0A1X0N782"/>
<evidence type="ECO:0000256" key="1">
    <source>
        <dbReference type="SAM" id="MobiDB-lite"/>
    </source>
</evidence>
<dbReference type="SUPFAM" id="SSF56399">
    <property type="entry name" value="ADP-ribosylation"/>
    <property type="match status" value="1"/>
</dbReference>
<evidence type="ECO:0008006" key="5">
    <source>
        <dbReference type="Google" id="ProtNLM"/>
    </source>
</evidence>
<feature type="transmembrane region" description="Helical" evidence="2">
    <location>
        <begin position="174"/>
        <end position="195"/>
    </location>
</feature>
<reference evidence="4" key="1">
    <citation type="submission" date="2017-02" db="EMBL/GenBank/DDBJ databases">
        <title>Pseudomonas floridae sp. nov., a novel pathogenic bacterial species isolated from tomato.</title>
        <authorList>
            <person name="Timilsina S."/>
            <person name="Vallad G.E."/>
            <person name="Jones J.B."/>
        </authorList>
    </citation>
    <scope>NUCLEOTIDE SEQUENCE [LARGE SCALE GENOMIC DNA]</scope>
    <source>
        <strain evidence="4">GEV388</strain>
    </source>
</reference>
<keyword evidence="2" id="KW-0472">Membrane</keyword>
<dbReference type="Gene3D" id="2.180.10.10">
    <property type="entry name" value="RHS repeat-associated core"/>
    <property type="match status" value="1"/>
</dbReference>
<organism evidence="3 4">
    <name type="scientific">Pseudomonas floridensis</name>
    <dbReference type="NCBI Taxonomy" id="1958950"/>
    <lineage>
        <taxon>Bacteria</taxon>
        <taxon>Pseudomonadati</taxon>
        <taxon>Pseudomonadota</taxon>
        <taxon>Gammaproteobacteria</taxon>
        <taxon>Pseudomonadales</taxon>
        <taxon>Pseudomonadaceae</taxon>
        <taxon>Pseudomonas</taxon>
    </lineage>
</organism>
<feature type="region of interest" description="Disordered" evidence="1">
    <location>
        <begin position="258"/>
        <end position="359"/>
    </location>
</feature>
<dbReference type="STRING" id="1958950.BZK31_10380"/>
<feature type="compositionally biased region" description="Polar residues" evidence="1">
    <location>
        <begin position="265"/>
        <end position="285"/>
    </location>
</feature>
<evidence type="ECO:0000313" key="4">
    <source>
        <dbReference type="Proteomes" id="UP000192815"/>
    </source>
</evidence>
<accession>A0A1X0N782</accession>
<keyword evidence="2" id="KW-0812">Transmembrane</keyword>
<dbReference type="InterPro" id="IPR022385">
    <property type="entry name" value="Rhs_assc_core"/>
</dbReference>
<gene>
    <name evidence="3" type="ORF">BZK31_10380</name>
</gene>